<keyword evidence="3" id="KW-1185">Reference proteome</keyword>
<sequence length="216" mass="23685">MSSSHTERGQSARVDRPSVGNLSFDKAAVLILRIKRAFHRKKSKSAAAKEAKEWKDAFGFEPPPAPSSSQRPSRSSFRVSAKQLRRARTLPAIITPSLCILQAQINPDSLRVTMPNSNCMCVVGDSPSCASIASTSSHHQQKQQQQQKQQVPSIFGQIDAKLNNCDHLSSSIVQPTLNSSSGKSLSLCHRRRRALFDVISLVTVTLHYCYAALSLS</sequence>
<evidence type="ECO:0000313" key="3">
    <source>
        <dbReference type="Proteomes" id="UP000825002"/>
    </source>
</evidence>
<dbReference type="Proteomes" id="UP000825002">
    <property type="component" value="Unassembled WGS sequence"/>
</dbReference>
<dbReference type="EMBL" id="JAIFTH010000430">
    <property type="protein sequence ID" value="KAG9509535.1"/>
    <property type="molecule type" value="Genomic_DNA"/>
</dbReference>
<protein>
    <submittedName>
        <fullName evidence="2">Uncharacterized protein</fullName>
    </submittedName>
</protein>
<name>A0ABQ7S8I1_9ACAR</name>
<feature type="region of interest" description="Disordered" evidence="1">
    <location>
        <begin position="57"/>
        <end position="80"/>
    </location>
</feature>
<proteinExistence type="predicted"/>
<organism evidence="2 3">
    <name type="scientific">Fragariocoptes setiger</name>
    <dbReference type="NCBI Taxonomy" id="1670756"/>
    <lineage>
        <taxon>Eukaryota</taxon>
        <taxon>Metazoa</taxon>
        <taxon>Ecdysozoa</taxon>
        <taxon>Arthropoda</taxon>
        <taxon>Chelicerata</taxon>
        <taxon>Arachnida</taxon>
        <taxon>Acari</taxon>
        <taxon>Acariformes</taxon>
        <taxon>Trombidiformes</taxon>
        <taxon>Prostigmata</taxon>
        <taxon>Eupodina</taxon>
        <taxon>Eriophyoidea</taxon>
        <taxon>Phytoptidae</taxon>
        <taxon>Fragariocoptes</taxon>
    </lineage>
</organism>
<evidence type="ECO:0000313" key="2">
    <source>
        <dbReference type="EMBL" id="KAG9509535.1"/>
    </source>
</evidence>
<gene>
    <name evidence="2" type="ORF">GZH46_01942</name>
</gene>
<reference evidence="2 3" key="1">
    <citation type="submission" date="2020-10" db="EMBL/GenBank/DDBJ databases">
        <authorList>
            <person name="Klimov P.B."/>
            <person name="Dyachkov S.M."/>
            <person name="Chetverikov P.E."/>
        </authorList>
    </citation>
    <scope>NUCLEOTIDE SEQUENCE [LARGE SCALE GENOMIC DNA]</scope>
    <source>
        <strain evidence="2">BMOC 18-1129-001#AD2665</strain>
        <tissue evidence="2">Entire mites</tissue>
    </source>
</reference>
<evidence type="ECO:0000256" key="1">
    <source>
        <dbReference type="SAM" id="MobiDB-lite"/>
    </source>
</evidence>
<feature type="compositionally biased region" description="Low complexity" evidence="1">
    <location>
        <begin position="67"/>
        <end position="80"/>
    </location>
</feature>
<comment type="caution">
    <text evidence="2">The sequence shown here is derived from an EMBL/GenBank/DDBJ whole genome shotgun (WGS) entry which is preliminary data.</text>
</comment>
<accession>A0ABQ7S8I1</accession>